<evidence type="ECO:0000256" key="1">
    <source>
        <dbReference type="SAM" id="Phobius"/>
    </source>
</evidence>
<dbReference type="HOGENOM" id="CLU_3249660_0_0_9"/>
<dbReference type="PATRIC" id="fig|1345695.10.peg.4440"/>
<protein>
    <submittedName>
        <fullName evidence="2">Uncharacterized protein</fullName>
    </submittedName>
</protein>
<keyword evidence="1" id="KW-0812">Transmembrane</keyword>
<dbReference type="GeneID" id="79984054"/>
<accession>U5ML67</accession>
<evidence type="ECO:0000313" key="2">
    <source>
        <dbReference type="EMBL" id="AGX41350.1"/>
    </source>
</evidence>
<dbReference type="AlphaFoldDB" id="U5ML67"/>
<reference evidence="2 3" key="1">
    <citation type="journal article" date="2013" name="Genome Announc.">
        <title>Complete Genome Sequence of the Solvent Producer Clostridium saccharobutylicum NCP262 (DSM 13864).</title>
        <authorList>
            <person name="Poehlein A."/>
            <person name="Hartwich K."/>
            <person name="Krabben P."/>
            <person name="Ehrenreich A."/>
            <person name="Liebl W."/>
            <person name="Durre P."/>
            <person name="Gottschalk G."/>
            <person name="Daniel R."/>
        </authorList>
    </citation>
    <scope>NUCLEOTIDE SEQUENCE [LARGE SCALE GENOMIC DNA]</scope>
    <source>
        <strain evidence="2">DSM 13864</strain>
    </source>
</reference>
<proteinExistence type="predicted"/>
<organism evidence="2 3">
    <name type="scientific">Clostridium saccharobutylicum DSM 13864</name>
    <dbReference type="NCBI Taxonomy" id="1345695"/>
    <lineage>
        <taxon>Bacteria</taxon>
        <taxon>Bacillati</taxon>
        <taxon>Bacillota</taxon>
        <taxon>Clostridia</taxon>
        <taxon>Eubacteriales</taxon>
        <taxon>Clostridiaceae</taxon>
        <taxon>Clostridium</taxon>
    </lineage>
</organism>
<evidence type="ECO:0000313" key="3">
    <source>
        <dbReference type="Proteomes" id="UP000017118"/>
    </source>
</evidence>
<keyword evidence="3" id="KW-1185">Reference proteome</keyword>
<dbReference type="RefSeq" id="WP_022743639.1">
    <property type="nucleotide sequence ID" value="NC_022571.1"/>
</dbReference>
<sequence>MEKSDELVFEELELQEDLFWEYVAAGSIGVAGGIVVYVAIAT</sequence>
<dbReference type="KEGG" id="csb:CLSA_c02980"/>
<dbReference type="EMBL" id="CP006721">
    <property type="protein sequence ID" value="AGX41350.1"/>
    <property type="molecule type" value="Genomic_DNA"/>
</dbReference>
<dbReference type="Proteomes" id="UP000017118">
    <property type="component" value="Chromosome"/>
</dbReference>
<keyword evidence="1" id="KW-1133">Transmembrane helix</keyword>
<feature type="transmembrane region" description="Helical" evidence="1">
    <location>
        <begin position="20"/>
        <end position="40"/>
    </location>
</feature>
<name>U5ML67_CLOSA</name>
<keyword evidence="1" id="KW-0472">Membrane</keyword>
<gene>
    <name evidence="2" type="ORF">CLSA_c02980</name>
</gene>